<dbReference type="SMART" id="SM00065">
    <property type="entry name" value="GAF"/>
    <property type="match status" value="1"/>
</dbReference>
<dbReference type="SMART" id="SM00448">
    <property type="entry name" value="REC"/>
    <property type="match status" value="1"/>
</dbReference>
<evidence type="ECO:0000256" key="9">
    <source>
        <dbReference type="PROSITE-ProRule" id="PRU00050"/>
    </source>
</evidence>
<dbReference type="Gene3D" id="3.40.50.150">
    <property type="entry name" value="Vaccinia Virus protein VP39"/>
    <property type="match status" value="1"/>
</dbReference>
<dbReference type="Gene3D" id="1.10.155.10">
    <property type="entry name" value="Chemotaxis receptor methyltransferase CheR, N-terminal domain"/>
    <property type="match status" value="1"/>
</dbReference>
<dbReference type="Pfam" id="PF03705">
    <property type="entry name" value="CheR_N"/>
    <property type="match status" value="1"/>
</dbReference>
<dbReference type="InterPro" id="IPR000673">
    <property type="entry name" value="Sig_transdc_resp-reg_Me-estase"/>
</dbReference>
<dbReference type="SMART" id="SM00388">
    <property type="entry name" value="HisKA"/>
    <property type="match status" value="1"/>
</dbReference>
<dbReference type="Gene3D" id="1.10.287.130">
    <property type="match status" value="1"/>
</dbReference>
<dbReference type="GO" id="GO:0000155">
    <property type="term" value="F:phosphorelay sensor kinase activity"/>
    <property type="evidence" value="ECO:0007669"/>
    <property type="project" value="InterPro"/>
</dbReference>
<dbReference type="Pfam" id="PF02518">
    <property type="entry name" value="HATPase_c"/>
    <property type="match status" value="1"/>
</dbReference>
<dbReference type="Pfam" id="PF00072">
    <property type="entry name" value="Response_reg"/>
    <property type="match status" value="1"/>
</dbReference>
<dbReference type="Gene3D" id="3.30.565.10">
    <property type="entry name" value="Histidine kinase-like ATPase, C-terminal domain"/>
    <property type="match status" value="1"/>
</dbReference>
<dbReference type="InterPro" id="IPR003018">
    <property type="entry name" value="GAF"/>
</dbReference>
<keyword evidence="5" id="KW-0489">Methyltransferase</keyword>
<dbReference type="GO" id="GO:0006935">
    <property type="term" value="P:chemotaxis"/>
    <property type="evidence" value="ECO:0007669"/>
    <property type="project" value="UniProtKB-UniRule"/>
</dbReference>
<feature type="active site" evidence="9">
    <location>
        <position position="20"/>
    </location>
</feature>
<feature type="compositionally biased region" description="Basic and acidic residues" evidence="12">
    <location>
        <begin position="489"/>
        <end position="507"/>
    </location>
</feature>
<dbReference type="Pfam" id="PF01739">
    <property type="entry name" value="CheR"/>
    <property type="match status" value="1"/>
</dbReference>
<organism evidence="17 18">
    <name type="scientific">Alteromonas halophila</name>
    <dbReference type="NCBI Taxonomy" id="516698"/>
    <lineage>
        <taxon>Bacteria</taxon>
        <taxon>Pseudomonadati</taxon>
        <taxon>Pseudomonadota</taxon>
        <taxon>Gammaproteobacteria</taxon>
        <taxon>Alteromonadales</taxon>
        <taxon>Alteromonadaceae</taxon>
        <taxon>Alteromonas/Salinimonas group</taxon>
        <taxon>Alteromonas</taxon>
    </lineage>
</organism>
<dbReference type="SUPFAM" id="SSF47757">
    <property type="entry name" value="Chemotaxis receptor methyltransferase CheR, N-terminal domain"/>
    <property type="match status" value="1"/>
</dbReference>
<evidence type="ECO:0000256" key="6">
    <source>
        <dbReference type="ARBA" id="ARBA00022679"/>
    </source>
</evidence>
<evidence type="ECO:0000256" key="4">
    <source>
        <dbReference type="ARBA" id="ARBA00022553"/>
    </source>
</evidence>
<dbReference type="InterPro" id="IPR000780">
    <property type="entry name" value="CheR_MeTrfase"/>
</dbReference>
<evidence type="ECO:0000313" key="18">
    <source>
        <dbReference type="Proteomes" id="UP000631300"/>
    </source>
</evidence>
<evidence type="ECO:0000259" key="16">
    <source>
        <dbReference type="PROSITE" id="PS50123"/>
    </source>
</evidence>
<dbReference type="InterPro" id="IPR000014">
    <property type="entry name" value="PAS"/>
</dbReference>
<dbReference type="InterPro" id="IPR029063">
    <property type="entry name" value="SAM-dependent_MTases_sf"/>
</dbReference>
<dbReference type="SUPFAM" id="SSF55785">
    <property type="entry name" value="PYP-like sensor domain (PAS domain)"/>
    <property type="match status" value="2"/>
</dbReference>
<evidence type="ECO:0000256" key="12">
    <source>
        <dbReference type="SAM" id="MobiDB-lite"/>
    </source>
</evidence>
<evidence type="ECO:0000256" key="2">
    <source>
        <dbReference type="ARBA" id="ARBA00001541"/>
    </source>
</evidence>
<evidence type="ECO:0000259" key="14">
    <source>
        <dbReference type="PROSITE" id="PS50110"/>
    </source>
</evidence>
<keyword evidence="18" id="KW-1185">Reference proteome</keyword>
<dbReference type="InterPro" id="IPR003661">
    <property type="entry name" value="HisK_dim/P_dom"/>
</dbReference>
<dbReference type="InterPro" id="IPR036890">
    <property type="entry name" value="HATPase_C_sf"/>
</dbReference>
<evidence type="ECO:0000256" key="7">
    <source>
        <dbReference type="ARBA" id="ARBA00022691"/>
    </source>
</evidence>
<dbReference type="GO" id="GO:0005886">
    <property type="term" value="C:plasma membrane"/>
    <property type="evidence" value="ECO:0007669"/>
    <property type="project" value="UniProtKB-ARBA"/>
</dbReference>
<dbReference type="InterPro" id="IPR029016">
    <property type="entry name" value="GAF-like_dom_sf"/>
</dbReference>
<name>A0A918JG54_9ALTE</name>
<keyword evidence="8" id="KW-0418">Kinase</keyword>
<dbReference type="CDD" id="cd02440">
    <property type="entry name" value="AdoMet_MTases"/>
    <property type="match status" value="1"/>
</dbReference>
<dbReference type="PROSITE" id="PS50123">
    <property type="entry name" value="CHER"/>
    <property type="match status" value="1"/>
</dbReference>
<dbReference type="Gene3D" id="3.30.450.20">
    <property type="entry name" value="PAS domain"/>
    <property type="match status" value="2"/>
</dbReference>
<keyword evidence="3 9" id="KW-0145">Chemotaxis</keyword>
<dbReference type="InterPro" id="IPR036804">
    <property type="entry name" value="CheR_N_sf"/>
</dbReference>
<dbReference type="EMBL" id="BMXP01000002">
    <property type="protein sequence ID" value="GGW79353.1"/>
    <property type="molecule type" value="Genomic_DNA"/>
</dbReference>
<dbReference type="GO" id="GO:0008984">
    <property type="term" value="F:protein-glutamate methylesterase activity"/>
    <property type="evidence" value="ECO:0007669"/>
    <property type="project" value="InterPro"/>
</dbReference>
<dbReference type="InterPro" id="IPR022641">
    <property type="entry name" value="CheR_N"/>
</dbReference>
<keyword evidence="6" id="KW-0808">Transferase</keyword>
<dbReference type="SUPFAM" id="SSF52738">
    <property type="entry name" value="Methylesterase CheB, C-terminal domain"/>
    <property type="match status" value="1"/>
</dbReference>
<comment type="catalytic activity">
    <reaction evidence="1">
        <text>ATP + protein L-histidine = ADP + protein N-phospho-L-histidine.</text>
        <dbReference type="EC" id="2.7.13.3"/>
    </reaction>
</comment>
<evidence type="ECO:0000256" key="8">
    <source>
        <dbReference type="ARBA" id="ARBA00022777"/>
    </source>
</evidence>
<evidence type="ECO:0000313" key="17">
    <source>
        <dbReference type="EMBL" id="GGW79353.1"/>
    </source>
</evidence>
<dbReference type="InterPro" id="IPR050903">
    <property type="entry name" value="Bact_Chemotaxis_MeTrfase"/>
</dbReference>
<protein>
    <recommendedName>
        <fullName evidence="19">Response regulator</fullName>
    </recommendedName>
</protein>
<dbReference type="PROSITE" id="PS50110">
    <property type="entry name" value="RESPONSE_REGULATORY"/>
    <property type="match status" value="1"/>
</dbReference>
<dbReference type="Gene3D" id="3.30.450.40">
    <property type="match status" value="1"/>
</dbReference>
<dbReference type="SMART" id="SM00138">
    <property type="entry name" value="MeTrc"/>
    <property type="match status" value="1"/>
</dbReference>
<keyword evidence="9" id="KW-0378">Hydrolase</keyword>
<dbReference type="SMART" id="SM00091">
    <property type="entry name" value="PAS"/>
    <property type="match status" value="3"/>
</dbReference>
<dbReference type="GO" id="GO:0000156">
    <property type="term" value="F:phosphorelay response regulator activity"/>
    <property type="evidence" value="ECO:0007669"/>
    <property type="project" value="InterPro"/>
</dbReference>
<dbReference type="GO" id="GO:0005737">
    <property type="term" value="C:cytoplasm"/>
    <property type="evidence" value="ECO:0007669"/>
    <property type="project" value="InterPro"/>
</dbReference>
<feature type="domain" description="CheB-type methylesterase" evidence="15">
    <location>
        <begin position="8"/>
        <end position="197"/>
    </location>
</feature>
<accession>A0A918JG54</accession>
<sequence>MSDSDNKKNNAHLVVGVGASAGGLEALKRFFKAVHNDIPISFIVAQHMDPNHDSLLSEILERETEFPCSQAKHNEKIEPGHAYILPPGQYIEVDGYTLNITEQKDQLGSRMAIDHLFRSLANNYKSRAVGLVFSGAGSDGTAGLRTLKAAGGLAIVQNPDSAQYDSMPKTAILAGVVDETMPLEDIPDLLLDYASHPYHDFDEDDVAPANDMTNIRALLKAQENFDLSQYKDSTVKRRLYRRMSLLGLHNAGEYLDSLRQNTEERNALMRDLLINVTDFFRDREAFEILDSQVLATIVSEVDEGQDVRVWVPGCASGEEAYTIAILLTEQIEKSGKLLGLRVFATDIDAEAIQVARRGVYPNSIISELPKTLTHKYFNVGEDGYATVKGRIRDCISFAQQNVYADPPFSKLHLVSCRNLLIYLQQSAQQRVLKSFFYSLLPKGYLFLGSSESIGDYKRVFAPLSKKWRIFSRRERENVQRLPSELPSFFEDKKRGKPKQSREERQLAEDNWHKQTLLAAVKPSIIVNEQNTITYFHGNVNKFLQLPEEGQAALNLYPMLFPEIRTRMRSGIYKAKKTGERVSIHLPQTALHTHDHVNFRCVITPAADSGRGEGSVIITFEEIADKPAESGFTSDLVSHHDQDSMIDAMERELRETKDELQNTVEELETSTEELKAAHEEALSTNEELQSSNEELEASTEELRSLNEELTTVNAQLKDKIDELSTTHDDIKNFFGSTNLATIFLSSEFKIKRYTPAAERLLRIGSQDIDQPISEVCRDLIDEHTLEEAKHVLDSLEASEKQIHADGKWFDRKILPYQTESRKVDGVVITFVDITSLKTTADRLKASSEQHAVIAKLGIKALSTEDTENLMDQLVREVSHTLNVDFCKVLKYQPDEDNLLMTAGIGWDSGLVGTVTVPAKNASQAGFALSTTEPVIVEDLQSEQRFSGSDLLNEHKITSGMSCIIEYGSHPYGVLSVHTKHKRVFNDEDIHFLMSAANILSVAIHRQGMEQELRANENRLRIAKDSSHMGSFEWVFSEQYIDWDQMLDNVWGIHGNQVTVEDFYQAMHEDDRQAVSDAIAASRDPKGDGHYHAVYRVISQITKKLTWIEANGQVLFDGDEPVKMIGMVTDITRQRKLESSLKFAVKELQEANDKKNDFLATLGHEIRNPLASISAAVQIIDHDSSKLDWALGTMKSNVSLVSSLLDELLDLTRISRGEVKLEKSSVNVNTLLEEVIQNFTSSIEQNKQSMRLTLPDEVIITYLDRVRIQQVINNIINNAAKFTPEGGSIEVEMVRNEDRLVINIVDSGIGLDMRYREKVFEAFQQIKDKKTRANNGLGIGLSLVKQIAELHNGNVSIFSDGENKGTCVSLTLPITSAPIGSGDTPTLEVSAKAADDFSNLNKLRVMLVDDNETVSDGLAMILSLKGCEVEVFNTAQEAIDKCASFAPNVALLDIGLPDMSGTELIQHLKPQLTAGTLFLAITGYGHQEARRSTKAAGFDGHFNKPVQLEIILAELERFASQLTQ</sequence>
<dbReference type="InterPro" id="IPR003594">
    <property type="entry name" value="HATPase_dom"/>
</dbReference>
<dbReference type="SUPFAM" id="SSF47384">
    <property type="entry name" value="Homodimeric domain of signal transducing histidine kinase"/>
    <property type="match status" value="1"/>
</dbReference>
<dbReference type="InterPro" id="IPR011006">
    <property type="entry name" value="CheY-like_superfamily"/>
</dbReference>
<keyword evidence="7" id="KW-0949">S-adenosyl-L-methionine</keyword>
<dbReference type="InterPro" id="IPR035965">
    <property type="entry name" value="PAS-like_dom_sf"/>
</dbReference>
<dbReference type="Pfam" id="PF13596">
    <property type="entry name" value="PAS_10"/>
    <property type="match status" value="1"/>
</dbReference>
<evidence type="ECO:0000256" key="11">
    <source>
        <dbReference type="SAM" id="Coils"/>
    </source>
</evidence>
<feature type="coiled-coil region" evidence="11">
    <location>
        <begin position="638"/>
        <end position="725"/>
    </location>
</feature>
<dbReference type="SUPFAM" id="SSF52172">
    <property type="entry name" value="CheY-like"/>
    <property type="match status" value="1"/>
</dbReference>
<dbReference type="SUPFAM" id="SSF55781">
    <property type="entry name" value="GAF domain-like"/>
    <property type="match status" value="1"/>
</dbReference>
<dbReference type="InterPro" id="IPR005467">
    <property type="entry name" value="His_kinase_dom"/>
</dbReference>
<dbReference type="CDD" id="cd00082">
    <property type="entry name" value="HisKA"/>
    <property type="match status" value="1"/>
</dbReference>
<reference evidence="17" key="2">
    <citation type="submission" date="2020-09" db="EMBL/GenBank/DDBJ databases">
        <authorList>
            <person name="Sun Q."/>
            <person name="Kim S."/>
        </authorList>
    </citation>
    <scope>NUCLEOTIDE SEQUENCE</scope>
    <source>
        <strain evidence="17">KCTC 22164</strain>
    </source>
</reference>
<dbReference type="SMART" id="SM00387">
    <property type="entry name" value="HATPase_c"/>
    <property type="match status" value="1"/>
</dbReference>
<comment type="caution">
    <text evidence="17">The sequence shown here is derived from an EMBL/GenBank/DDBJ whole genome shotgun (WGS) entry which is preliminary data.</text>
</comment>
<evidence type="ECO:0000256" key="1">
    <source>
        <dbReference type="ARBA" id="ARBA00000085"/>
    </source>
</evidence>
<dbReference type="InterPro" id="IPR036097">
    <property type="entry name" value="HisK_dim/P_sf"/>
</dbReference>
<evidence type="ECO:0000256" key="3">
    <source>
        <dbReference type="ARBA" id="ARBA00022500"/>
    </source>
</evidence>
<feature type="domain" description="CheR-type methyltransferase" evidence="16">
    <location>
        <begin position="211"/>
        <end position="476"/>
    </location>
</feature>
<evidence type="ECO:0000256" key="5">
    <source>
        <dbReference type="ARBA" id="ARBA00022603"/>
    </source>
</evidence>
<dbReference type="SUPFAM" id="SSF55874">
    <property type="entry name" value="ATPase domain of HSP90 chaperone/DNA topoisomerase II/histidine kinase"/>
    <property type="match status" value="1"/>
</dbReference>
<feature type="domain" description="Response regulatory" evidence="14">
    <location>
        <begin position="1402"/>
        <end position="1517"/>
    </location>
</feature>
<dbReference type="InterPro" id="IPR035909">
    <property type="entry name" value="CheB_C"/>
</dbReference>
<dbReference type="SUPFAM" id="SSF53335">
    <property type="entry name" value="S-adenosyl-L-methionine-dependent methyltransferases"/>
    <property type="match status" value="1"/>
</dbReference>
<proteinExistence type="predicted"/>
<dbReference type="GO" id="GO:0008983">
    <property type="term" value="F:protein-glutamate O-methyltransferase activity"/>
    <property type="evidence" value="ECO:0007669"/>
    <property type="project" value="UniProtKB-EC"/>
</dbReference>
<evidence type="ECO:0008006" key="19">
    <source>
        <dbReference type="Google" id="ProtNLM"/>
    </source>
</evidence>
<dbReference type="InterPro" id="IPR001789">
    <property type="entry name" value="Sig_transdc_resp-reg_receiver"/>
</dbReference>
<evidence type="ECO:0000259" key="13">
    <source>
        <dbReference type="PROSITE" id="PS50109"/>
    </source>
</evidence>
<dbReference type="CDD" id="cd16434">
    <property type="entry name" value="CheB-CheR_fusion"/>
    <property type="match status" value="1"/>
</dbReference>
<evidence type="ECO:0000259" key="15">
    <source>
        <dbReference type="PROSITE" id="PS50122"/>
    </source>
</evidence>
<dbReference type="Gene3D" id="3.40.50.2300">
    <property type="match status" value="1"/>
</dbReference>
<dbReference type="Pfam" id="PF08447">
    <property type="entry name" value="PAS_3"/>
    <property type="match status" value="1"/>
</dbReference>
<feature type="coiled-coil region" evidence="11">
    <location>
        <begin position="1132"/>
        <end position="1159"/>
    </location>
</feature>
<dbReference type="Gene3D" id="3.40.50.180">
    <property type="entry name" value="Methylesterase CheB, C-terminal domain"/>
    <property type="match status" value="1"/>
</dbReference>
<dbReference type="Pfam" id="PF01339">
    <property type="entry name" value="CheB_methylest"/>
    <property type="match status" value="1"/>
</dbReference>
<gene>
    <name evidence="17" type="ORF">GCM10007391_10130</name>
</gene>
<dbReference type="InterPro" id="IPR022642">
    <property type="entry name" value="CheR_C"/>
</dbReference>
<feature type="domain" description="Histidine kinase" evidence="13">
    <location>
        <begin position="1159"/>
        <end position="1374"/>
    </location>
</feature>
<feature type="active site" evidence="9">
    <location>
        <position position="139"/>
    </location>
</feature>
<dbReference type="InterPro" id="IPR013655">
    <property type="entry name" value="PAS_fold_3"/>
</dbReference>
<dbReference type="GO" id="GO:0032259">
    <property type="term" value="P:methylation"/>
    <property type="evidence" value="ECO:0007669"/>
    <property type="project" value="UniProtKB-KW"/>
</dbReference>
<evidence type="ECO:0000256" key="10">
    <source>
        <dbReference type="PROSITE-ProRule" id="PRU00169"/>
    </source>
</evidence>
<keyword evidence="11" id="KW-0175">Coiled coil</keyword>
<keyword evidence="4 10" id="KW-0597">Phosphoprotein</keyword>
<dbReference type="Pfam" id="PF00512">
    <property type="entry name" value="HisKA"/>
    <property type="match status" value="1"/>
</dbReference>
<dbReference type="Pfam" id="PF01590">
    <property type="entry name" value="GAF"/>
    <property type="match status" value="1"/>
</dbReference>
<feature type="active site" evidence="9">
    <location>
        <position position="47"/>
    </location>
</feature>
<dbReference type="FunFam" id="3.30.565.10:FF:000006">
    <property type="entry name" value="Sensor histidine kinase WalK"/>
    <property type="match status" value="1"/>
</dbReference>
<dbReference type="PROSITE" id="PS50109">
    <property type="entry name" value="HIS_KIN"/>
    <property type="match status" value="1"/>
</dbReference>
<comment type="catalytic activity">
    <reaction evidence="2">
        <text>L-glutamyl-[protein] + S-adenosyl-L-methionine = [protein]-L-glutamate 5-O-methyl ester + S-adenosyl-L-homocysteine</text>
        <dbReference type="Rhea" id="RHEA:24452"/>
        <dbReference type="Rhea" id="RHEA-COMP:10208"/>
        <dbReference type="Rhea" id="RHEA-COMP:10311"/>
        <dbReference type="ChEBI" id="CHEBI:29973"/>
        <dbReference type="ChEBI" id="CHEBI:57856"/>
        <dbReference type="ChEBI" id="CHEBI:59789"/>
        <dbReference type="ChEBI" id="CHEBI:82795"/>
        <dbReference type="EC" id="2.1.1.80"/>
    </reaction>
</comment>
<feature type="region of interest" description="Disordered" evidence="12">
    <location>
        <begin position="488"/>
        <end position="507"/>
    </location>
</feature>
<feature type="modified residue" description="4-aspartylphosphate" evidence="10">
    <location>
        <position position="1451"/>
    </location>
</feature>
<dbReference type="PRINTS" id="PR00996">
    <property type="entry name" value="CHERMTFRASE"/>
</dbReference>
<dbReference type="PROSITE" id="PS50122">
    <property type="entry name" value="CHEB"/>
    <property type="match status" value="1"/>
</dbReference>
<dbReference type="PANTHER" id="PTHR24422">
    <property type="entry name" value="CHEMOTAXIS PROTEIN METHYLTRANSFERASE"/>
    <property type="match status" value="1"/>
</dbReference>
<dbReference type="Proteomes" id="UP000631300">
    <property type="component" value="Unassembled WGS sequence"/>
</dbReference>
<dbReference type="PANTHER" id="PTHR24422:SF10">
    <property type="entry name" value="CHEMOTAXIS PROTEIN METHYLTRANSFERASE 2"/>
    <property type="match status" value="1"/>
</dbReference>
<reference evidence="17" key="1">
    <citation type="journal article" date="2014" name="Int. J. Syst. Evol. Microbiol.">
        <title>Complete genome sequence of Corynebacterium casei LMG S-19264T (=DSM 44701T), isolated from a smear-ripened cheese.</title>
        <authorList>
            <consortium name="US DOE Joint Genome Institute (JGI-PGF)"/>
            <person name="Walter F."/>
            <person name="Albersmeier A."/>
            <person name="Kalinowski J."/>
            <person name="Ruckert C."/>
        </authorList>
    </citation>
    <scope>NUCLEOTIDE SEQUENCE</scope>
    <source>
        <strain evidence="17">KCTC 22164</strain>
    </source>
</reference>